<accession>A0ACC0V2S1</accession>
<comment type="caution">
    <text evidence="1">The sequence shown here is derived from an EMBL/GenBank/DDBJ whole genome shotgun (WGS) entry which is preliminary data.</text>
</comment>
<sequence length="290" mass="32584">MSSKTGISDEAASGEHDLIHQAELEEQKAHPRDSMTRTPQPGDNNTNLGSTENQGDKQESTLGKVKDTLLVEDPGEANPLSVGNKALNTGAAATQTFSPLKSVCAHLNAFHAYADDPKRFVEANHYCAHLNDDVRQCLLYDSDGPGARLIGIEYMITRLVYESLPAEERRLWHSHVYEVKSGMLIMPNRNVPERLWEVSENAELNQVVDLYGKVYHLWQTDKGHQIPLGEPQLMTSFTADGQLNFEKHVGERDERFGTDYRRKLESRRDIPTPQIHPDADQAWKQAGKQS</sequence>
<keyword evidence="2" id="KW-1185">Reference proteome</keyword>
<evidence type="ECO:0000313" key="1">
    <source>
        <dbReference type="EMBL" id="KAI9900744.1"/>
    </source>
</evidence>
<dbReference type="EMBL" id="CM047943">
    <property type="protein sequence ID" value="KAI9900744.1"/>
    <property type="molecule type" value="Genomic_DNA"/>
</dbReference>
<gene>
    <name evidence="1" type="ORF">N3K66_005006</name>
</gene>
<proteinExistence type="predicted"/>
<name>A0ACC0V2S1_9HYPO</name>
<reference evidence="1" key="1">
    <citation type="submission" date="2022-10" db="EMBL/GenBank/DDBJ databases">
        <title>Complete Genome of Trichothecium roseum strain YXFP-22015, a Plant Pathogen Isolated from Citrus.</title>
        <authorList>
            <person name="Wang Y."/>
            <person name="Zhu L."/>
        </authorList>
    </citation>
    <scope>NUCLEOTIDE SEQUENCE</scope>
    <source>
        <strain evidence="1">YXFP-22015</strain>
    </source>
</reference>
<evidence type="ECO:0000313" key="2">
    <source>
        <dbReference type="Proteomes" id="UP001163324"/>
    </source>
</evidence>
<protein>
    <submittedName>
        <fullName evidence="1">Uncharacterized protein</fullName>
    </submittedName>
</protein>
<dbReference type="Proteomes" id="UP001163324">
    <property type="component" value="Chromosome 4"/>
</dbReference>
<organism evidence="1 2">
    <name type="scientific">Trichothecium roseum</name>
    <dbReference type="NCBI Taxonomy" id="47278"/>
    <lineage>
        <taxon>Eukaryota</taxon>
        <taxon>Fungi</taxon>
        <taxon>Dikarya</taxon>
        <taxon>Ascomycota</taxon>
        <taxon>Pezizomycotina</taxon>
        <taxon>Sordariomycetes</taxon>
        <taxon>Hypocreomycetidae</taxon>
        <taxon>Hypocreales</taxon>
        <taxon>Hypocreales incertae sedis</taxon>
        <taxon>Trichothecium</taxon>
    </lineage>
</organism>